<feature type="compositionally biased region" description="Basic and acidic residues" evidence="2">
    <location>
        <begin position="1132"/>
        <end position="1156"/>
    </location>
</feature>
<dbReference type="EMBL" id="KD019601">
    <property type="protein sequence ID" value="EMS67387.1"/>
    <property type="molecule type" value="Genomic_DNA"/>
</dbReference>
<feature type="compositionally biased region" description="Low complexity" evidence="2">
    <location>
        <begin position="95"/>
        <end position="108"/>
    </location>
</feature>
<gene>
    <name evidence="3" type="ORF">TRIUR3_18783</name>
</gene>
<evidence type="ECO:0000256" key="1">
    <source>
        <dbReference type="ARBA" id="ARBA00023054"/>
    </source>
</evidence>
<feature type="compositionally biased region" description="Basic residues" evidence="2">
    <location>
        <begin position="901"/>
        <end position="915"/>
    </location>
</feature>
<reference evidence="3" key="1">
    <citation type="journal article" date="2013" name="Nature">
        <title>Draft genome of the wheat A-genome progenitor Triticum urartu.</title>
        <authorList>
            <person name="Ling H.Q."/>
            <person name="Zhao S."/>
            <person name="Liu D."/>
            <person name="Wang J."/>
            <person name="Sun H."/>
            <person name="Zhang C."/>
            <person name="Fan H."/>
            <person name="Li D."/>
            <person name="Dong L."/>
            <person name="Tao Y."/>
            <person name="Gao C."/>
            <person name="Wu H."/>
            <person name="Li Y."/>
            <person name="Cui Y."/>
            <person name="Guo X."/>
            <person name="Zheng S."/>
            <person name="Wang B."/>
            <person name="Yu K."/>
            <person name="Liang Q."/>
            <person name="Yang W."/>
            <person name="Lou X."/>
            <person name="Chen J."/>
            <person name="Feng M."/>
            <person name="Jian J."/>
            <person name="Zhang X."/>
            <person name="Luo G."/>
            <person name="Jiang Y."/>
            <person name="Liu J."/>
            <person name="Wang Z."/>
            <person name="Sha Y."/>
            <person name="Zhang B."/>
            <person name="Wu H."/>
            <person name="Tang D."/>
            <person name="Shen Q."/>
            <person name="Xue P."/>
            <person name="Zou S."/>
            <person name="Wang X."/>
            <person name="Liu X."/>
            <person name="Wang F."/>
            <person name="Yang Y."/>
            <person name="An X."/>
            <person name="Dong Z."/>
            <person name="Zhang K."/>
            <person name="Zhang X."/>
            <person name="Luo M.C."/>
            <person name="Dvorak J."/>
            <person name="Tong Y."/>
            <person name="Wang J."/>
            <person name="Yang H."/>
            <person name="Li Z."/>
            <person name="Wang D."/>
            <person name="Zhang A."/>
            <person name="Wang J."/>
        </authorList>
    </citation>
    <scope>NUCLEOTIDE SEQUENCE</scope>
</reference>
<feature type="compositionally biased region" description="Basic and acidic residues" evidence="2">
    <location>
        <begin position="1015"/>
        <end position="1051"/>
    </location>
</feature>
<proteinExistence type="predicted"/>
<feature type="compositionally biased region" description="Basic and acidic residues" evidence="2">
    <location>
        <begin position="1190"/>
        <end position="1199"/>
    </location>
</feature>
<dbReference type="SMART" id="SM01122">
    <property type="entry name" value="DBC1"/>
    <property type="match status" value="1"/>
</dbReference>
<dbReference type="Gene3D" id="1.10.238.10">
    <property type="entry name" value="EF-hand"/>
    <property type="match status" value="1"/>
</dbReference>
<organism evidence="3">
    <name type="scientific">Triticum urartu</name>
    <name type="common">Red wild einkorn</name>
    <name type="synonym">Crithodium urartu</name>
    <dbReference type="NCBI Taxonomy" id="4572"/>
    <lineage>
        <taxon>Eukaryota</taxon>
        <taxon>Viridiplantae</taxon>
        <taxon>Streptophyta</taxon>
        <taxon>Embryophyta</taxon>
        <taxon>Tracheophyta</taxon>
        <taxon>Spermatophyta</taxon>
        <taxon>Magnoliopsida</taxon>
        <taxon>Liliopsida</taxon>
        <taxon>Poales</taxon>
        <taxon>Poaceae</taxon>
        <taxon>BOP clade</taxon>
        <taxon>Pooideae</taxon>
        <taxon>Triticodae</taxon>
        <taxon>Triticeae</taxon>
        <taxon>Triticinae</taxon>
        <taxon>Triticum</taxon>
    </lineage>
</organism>
<feature type="region of interest" description="Disordered" evidence="2">
    <location>
        <begin position="74"/>
        <end position="108"/>
    </location>
</feature>
<feature type="compositionally biased region" description="Basic and acidic residues" evidence="2">
    <location>
        <begin position="936"/>
        <end position="945"/>
    </location>
</feature>
<dbReference type="InterPro" id="IPR025954">
    <property type="entry name" value="DBC1/CARP1_inactive_NUDIX"/>
</dbReference>
<dbReference type="GO" id="GO:0005634">
    <property type="term" value="C:nucleus"/>
    <property type="evidence" value="ECO:0007669"/>
    <property type="project" value="TreeGrafter"/>
</dbReference>
<keyword evidence="1" id="KW-0175">Coiled coil</keyword>
<dbReference type="FunFam" id="1.10.238.10:FF:000157">
    <property type="entry name" value="ATP/GTP-binding protein family"/>
    <property type="match status" value="1"/>
</dbReference>
<evidence type="ECO:0000313" key="3">
    <source>
        <dbReference type="EMBL" id="EMS67387.1"/>
    </source>
</evidence>
<keyword evidence="3" id="KW-0132">Cell division</keyword>
<keyword evidence="3" id="KW-0131">Cell cycle</keyword>
<evidence type="ECO:0000256" key="2">
    <source>
        <dbReference type="SAM" id="MobiDB-lite"/>
    </source>
</evidence>
<dbReference type="PANTHER" id="PTHR14304">
    <property type="entry name" value="CELL DIVISION CYCLE AND APOPTOSIS REGULATOR PROTEIN"/>
    <property type="match status" value="1"/>
</dbReference>
<dbReference type="GO" id="GO:0051301">
    <property type="term" value="P:cell division"/>
    <property type="evidence" value="ECO:0007669"/>
    <property type="project" value="UniProtKB-KW"/>
</dbReference>
<feature type="region of interest" description="Disordered" evidence="2">
    <location>
        <begin position="805"/>
        <end position="828"/>
    </location>
</feature>
<dbReference type="GO" id="GO:0006355">
    <property type="term" value="P:regulation of DNA-templated transcription"/>
    <property type="evidence" value="ECO:0007669"/>
    <property type="project" value="InterPro"/>
</dbReference>
<feature type="compositionally biased region" description="Basic and acidic residues" evidence="2">
    <location>
        <begin position="387"/>
        <end position="438"/>
    </location>
</feature>
<feature type="region of interest" description="Disordered" evidence="2">
    <location>
        <begin position="867"/>
        <end position="1068"/>
    </location>
</feature>
<feature type="compositionally biased region" description="Polar residues" evidence="2">
    <location>
        <begin position="78"/>
        <end position="94"/>
    </location>
</feature>
<feature type="region of interest" description="Disordered" evidence="2">
    <location>
        <begin position="1"/>
        <end position="21"/>
    </location>
</feature>
<dbReference type="Pfam" id="PF14443">
    <property type="entry name" value="DBC1"/>
    <property type="match status" value="2"/>
</dbReference>
<protein>
    <submittedName>
        <fullName evidence="3">Cell division cycle and apoptosis regulator protein 1</fullName>
    </submittedName>
</protein>
<dbReference type="SUPFAM" id="SSF47473">
    <property type="entry name" value="EF-hand"/>
    <property type="match status" value="1"/>
</dbReference>
<dbReference type="OMA" id="HIIRKEH"/>
<dbReference type="STRING" id="4572.M8A4R9"/>
<dbReference type="InterPro" id="IPR025224">
    <property type="entry name" value="CCAR1/CCAR2"/>
</dbReference>
<feature type="compositionally biased region" description="Basic and acidic residues" evidence="2">
    <location>
        <begin position="819"/>
        <end position="828"/>
    </location>
</feature>
<dbReference type="Pfam" id="PF19256">
    <property type="entry name" value="LAIKA"/>
    <property type="match status" value="1"/>
</dbReference>
<dbReference type="InterPro" id="IPR045353">
    <property type="entry name" value="LAIKA"/>
</dbReference>
<feature type="compositionally biased region" description="Basic and acidic residues" evidence="2">
    <location>
        <begin position="957"/>
        <end position="996"/>
    </location>
</feature>
<feature type="compositionally biased region" description="Basic and acidic residues" evidence="2">
    <location>
        <begin position="1168"/>
        <end position="1181"/>
    </location>
</feature>
<dbReference type="PANTHER" id="PTHR14304:SF15">
    <property type="entry name" value="EF-HAND DOMAIN-CONTAINING PROTEIN"/>
    <property type="match status" value="1"/>
</dbReference>
<sequence length="1403" mass="157727">MFPKKGPSPYGQPPQYGAQQPYGKIPVSVGYAASAAAAGGTDGHQFGGNAAQGAVGQYGGPYAAVYGAQKVGGLASKGPSSSGLPNLQAHQTSLSESSKFSSGAVGSSLGRPNDDYLASRAYVPKLEQYSTHYELERRMYGEQSANFGRRDGFNDLDRRYPDHIPGSHQIHDRVDQVSSTRHQQLLKTPPQPVSDIRQADYFAGRTAGPVHQGSQEVSAYGRVEADHHSLSIAGSVPYGGQQQASILGGTQRTNMDSLVYGQGSSGSGYVMGLPPGRDYASGKSLLHPSSESDYRDSILPRVHPSIPMVDERTRDRVGYRRELDLRDEEHRRGLLWEREKEREWEREQELRNHEMEREQDREREHQRLRERERERGRERERVRLRERRENERERDRKHVAIPRREHTPPRTPGERRRSSSVRPEKPLRRLSPRRDVLHRPRSPVKQLKREYICKVFPFRLVDAERDYLSLTKRYPRLVISPDVSKVVLNWPKGNLNLSMRTPVSLEHDIHEVDDKTNERTVLSSEKSYSTGSPDTVWNVKVLLMSGMSNGAFADICSLRSAEERIAHWNNVLKFAVFKKDHALITIGGPWSAAIDGGDPLIDCSCLVRTAVRCTKELVQIDLSNCTHWNHFLEHHIIRKEHTPWDISLYIPCDLINHQSKKVHYNRIGKDGLFSHKEITVLFVPNLSECIPSVELWKKTWITYRNSKVDREKLAIKSENAPCDTKEQKEGADDGHMREGDICKDAIKIEKVDTKMDEQGKDGEAKFAENEGKPLDNAVEHNKKGGEAKFAENEGKPLDNAVEHNKKGGDVQGNTSGDASVHHAVEDKKPTRRKVIRKVIRKVVREKPTAETSIDKSSQVDKAVVAETTNKTVEEQVEQTTEDVSKEKDGTGINLQPETNRTGKKKVIRRIIKRKVPASGSKLITPAVPAETSKQGGEVKQEKNDESLTDAGNSQIKLAERSKIAAEKISNPKKEEKADKAHLCTEDKKSNGDKVSEQEGVNGDDVNKEGGNGTNDKPKDGKEKKIRDLKKDPKQKSLNDAKEKKKSDEPPKHPGFILQTKKSKESKLRPISLSLDGLLDYTTNDTEESVFELSLFAESFSEMLQFRMGCIILSFLEKLHKHYVTKKNRRKRTREDDLTKEGTKSSEKRSKTTEGAHIESTPNNISAPKNDKITEDDKKKMSIDQIPLPATRDEPVAAEKMEDEDPDYEEDPEEVEIYEDDEDMDGDTAEQQKLGRLSAQANLARLLYLSELTKICAVASTPDMDGNLNSREVKLEEVTKEDKLNQKAGKEIELENVACIDEKPVTIAEKGGLVEVGDKAAVSPKGDSAKHEVVDKDLLQAFRYFDKSRVGYIKAEDLRCIVHNLGKFLSNRDVEDLVEAALDESNSARDNRVIYTKLVKIVDL</sequence>
<name>M8A4R9_TRIUA</name>
<dbReference type="PROSITE" id="PS50222">
    <property type="entry name" value="EF_HAND_2"/>
    <property type="match status" value="1"/>
</dbReference>
<dbReference type="GO" id="GO:0005509">
    <property type="term" value="F:calcium ion binding"/>
    <property type="evidence" value="ECO:0007669"/>
    <property type="project" value="InterPro"/>
</dbReference>
<dbReference type="InterPro" id="IPR002048">
    <property type="entry name" value="EF_hand_dom"/>
</dbReference>
<feature type="compositionally biased region" description="Acidic residues" evidence="2">
    <location>
        <begin position="1200"/>
        <end position="1212"/>
    </location>
</feature>
<feature type="region of interest" description="Disordered" evidence="2">
    <location>
        <begin position="347"/>
        <end position="375"/>
    </location>
</feature>
<feature type="region of interest" description="Disordered" evidence="2">
    <location>
        <begin position="1124"/>
        <end position="1212"/>
    </location>
</feature>
<dbReference type="eggNOG" id="KOG4246">
    <property type="taxonomic scope" value="Eukaryota"/>
</dbReference>
<accession>M8A4R9</accession>
<dbReference type="InterPro" id="IPR011992">
    <property type="entry name" value="EF-hand-dom_pair"/>
</dbReference>
<feature type="region of interest" description="Disordered" evidence="2">
    <location>
        <begin position="387"/>
        <end position="441"/>
    </location>
</feature>